<dbReference type="EMBL" id="CAMXCT030003451">
    <property type="protein sequence ID" value="CAL4791898.1"/>
    <property type="molecule type" value="Genomic_DNA"/>
</dbReference>
<sequence>MWEADLRIRERMRFNDAKLLVWPKNKQGKEMVGQPSMQALAMNSHIMTLMVSALRRLCAVNPDLGTLQCDSWGVKKLFSYGCRRAGFDKTLSKSPQRRDIGVSDFYGELFKWWSLRIRRGGSSSSLGGIDSQVIELEDSGDEAGDLSIIMEVKLKKDPEELDELAGGDLKENLAVTVAAVDPYLETGMMSAELQDYTESTMAILNEAMNAEAEDEVGASSIYLEPEYPPEKVTEAKEVEPGHADQLRQPAVTTEAEVPPASAPSKGFTPIDVKACTVKDVEERIRFLQHLGVKSISFMCVFLVVWNGLFFFFQATWFIYIGMFLAQLKKKEVAEVATDFADTLPFDPSPVASVLKKQLSEIEVVDSQDSPPKTSQVCRSLAHEFSDIDAKSGMA</sequence>
<feature type="transmembrane region" description="Helical" evidence="1">
    <location>
        <begin position="295"/>
        <end position="320"/>
    </location>
</feature>
<accession>A0A9P1G9E8</accession>
<reference evidence="2" key="1">
    <citation type="submission" date="2022-10" db="EMBL/GenBank/DDBJ databases">
        <authorList>
            <person name="Chen Y."/>
            <person name="Dougan E. K."/>
            <person name="Chan C."/>
            <person name="Rhodes N."/>
            <person name="Thang M."/>
        </authorList>
    </citation>
    <scope>NUCLEOTIDE SEQUENCE</scope>
</reference>
<reference evidence="3 4" key="2">
    <citation type="submission" date="2024-05" db="EMBL/GenBank/DDBJ databases">
        <authorList>
            <person name="Chen Y."/>
            <person name="Shah S."/>
            <person name="Dougan E. K."/>
            <person name="Thang M."/>
            <person name="Chan C."/>
        </authorList>
    </citation>
    <scope>NUCLEOTIDE SEQUENCE [LARGE SCALE GENOMIC DNA]</scope>
</reference>
<organism evidence="2">
    <name type="scientific">Cladocopium goreaui</name>
    <dbReference type="NCBI Taxonomy" id="2562237"/>
    <lineage>
        <taxon>Eukaryota</taxon>
        <taxon>Sar</taxon>
        <taxon>Alveolata</taxon>
        <taxon>Dinophyceae</taxon>
        <taxon>Suessiales</taxon>
        <taxon>Symbiodiniaceae</taxon>
        <taxon>Cladocopium</taxon>
    </lineage>
</organism>
<protein>
    <submittedName>
        <fullName evidence="2">Uncharacterized protein</fullName>
    </submittedName>
</protein>
<keyword evidence="1" id="KW-0812">Transmembrane</keyword>
<evidence type="ECO:0000256" key="1">
    <source>
        <dbReference type="SAM" id="Phobius"/>
    </source>
</evidence>
<gene>
    <name evidence="2" type="ORF">C1SCF055_LOCUS30366</name>
</gene>
<name>A0A9P1G9E8_9DINO</name>
<keyword evidence="1" id="KW-1133">Transmembrane helix</keyword>
<dbReference type="EMBL" id="CAMXCT010003451">
    <property type="protein sequence ID" value="CAI4004586.1"/>
    <property type="molecule type" value="Genomic_DNA"/>
</dbReference>
<evidence type="ECO:0000313" key="2">
    <source>
        <dbReference type="EMBL" id="CAI4004586.1"/>
    </source>
</evidence>
<dbReference type="Proteomes" id="UP001152797">
    <property type="component" value="Unassembled WGS sequence"/>
</dbReference>
<proteinExistence type="predicted"/>
<dbReference type="EMBL" id="CAMXCT020003451">
    <property type="protein sequence ID" value="CAL1157961.1"/>
    <property type="molecule type" value="Genomic_DNA"/>
</dbReference>
<dbReference type="AlphaFoldDB" id="A0A9P1G9E8"/>
<keyword evidence="4" id="KW-1185">Reference proteome</keyword>
<comment type="caution">
    <text evidence="2">The sequence shown here is derived from an EMBL/GenBank/DDBJ whole genome shotgun (WGS) entry which is preliminary data.</text>
</comment>
<evidence type="ECO:0000313" key="4">
    <source>
        <dbReference type="Proteomes" id="UP001152797"/>
    </source>
</evidence>
<keyword evidence="1" id="KW-0472">Membrane</keyword>
<evidence type="ECO:0000313" key="3">
    <source>
        <dbReference type="EMBL" id="CAL4791898.1"/>
    </source>
</evidence>